<dbReference type="Pfam" id="PF14464">
    <property type="entry name" value="Prok-JAB"/>
    <property type="match status" value="1"/>
</dbReference>
<dbReference type="PANTHER" id="PTHR34858:SF1">
    <property type="entry name" value="CYSO-CYSTEINE PEPTIDASE"/>
    <property type="match status" value="1"/>
</dbReference>
<gene>
    <name evidence="7" type="ORF">ACFQKE_01815</name>
</gene>
<evidence type="ECO:0000256" key="3">
    <source>
        <dbReference type="ARBA" id="ARBA00022801"/>
    </source>
</evidence>
<dbReference type="EC" id="3.4.19.15" evidence="7"/>
<dbReference type="Gene3D" id="3.40.140.10">
    <property type="entry name" value="Cytidine Deaminase, domain 2"/>
    <property type="match status" value="1"/>
</dbReference>
<comment type="caution">
    <text evidence="7">The sequence shown here is derived from an EMBL/GenBank/DDBJ whole genome shotgun (WGS) entry which is preliminary data.</text>
</comment>
<keyword evidence="1" id="KW-0645">Protease</keyword>
<dbReference type="NCBIfam" id="NF041370">
    <property type="entry name" value="desamp_Halo"/>
    <property type="match status" value="1"/>
</dbReference>
<protein>
    <submittedName>
        <fullName evidence="7">Desampylase</fullName>
        <ecNumber evidence="7">3.4.19.15</ecNumber>
    </submittedName>
</protein>
<dbReference type="AlphaFoldDB" id="A0ABD5ZUT7"/>
<dbReference type="GO" id="GO:0006508">
    <property type="term" value="P:proteolysis"/>
    <property type="evidence" value="ECO:0007669"/>
    <property type="project" value="UniProtKB-KW"/>
</dbReference>
<name>A0ABD5ZUT7_9EURY</name>
<proteinExistence type="predicted"/>
<dbReference type="InterPro" id="IPR051929">
    <property type="entry name" value="VirAsm_ModProt"/>
</dbReference>
<keyword evidence="2" id="KW-0479">Metal-binding</keyword>
<evidence type="ECO:0000256" key="4">
    <source>
        <dbReference type="ARBA" id="ARBA00022833"/>
    </source>
</evidence>
<dbReference type="RefSeq" id="WP_379702244.1">
    <property type="nucleotide sequence ID" value="NZ_JBHTAT010000001.1"/>
</dbReference>
<evidence type="ECO:0000313" key="7">
    <source>
        <dbReference type="EMBL" id="MFC7254054.1"/>
    </source>
</evidence>
<dbReference type="InterPro" id="IPR037518">
    <property type="entry name" value="MPN"/>
</dbReference>
<evidence type="ECO:0000256" key="5">
    <source>
        <dbReference type="ARBA" id="ARBA00023049"/>
    </source>
</evidence>
<keyword evidence="4" id="KW-0862">Zinc</keyword>
<dbReference type="PROSITE" id="PS50249">
    <property type="entry name" value="MPN"/>
    <property type="match status" value="1"/>
</dbReference>
<organism evidence="7 8">
    <name type="scientific">Haloplanus litoreus</name>
    <dbReference type="NCBI Taxonomy" id="767515"/>
    <lineage>
        <taxon>Archaea</taxon>
        <taxon>Methanobacteriati</taxon>
        <taxon>Methanobacteriota</taxon>
        <taxon>Stenosarchaea group</taxon>
        <taxon>Halobacteria</taxon>
        <taxon>Halobacteriales</taxon>
        <taxon>Haloferacaceae</taxon>
        <taxon>Haloplanus</taxon>
    </lineage>
</organism>
<evidence type="ECO:0000256" key="2">
    <source>
        <dbReference type="ARBA" id="ARBA00022723"/>
    </source>
</evidence>
<dbReference type="SUPFAM" id="SSF102712">
    <property type="entry name" value="JAB1/MPN domain"/>
    <property type="match status" value="1"/>
</dbReference>
<keyword evidence="3 7" id="KW-0378">Hydrolase</keyword>
<dbReference type="InterPro" id="IPR028090">
    <property type="entry name" value="JAB_dom_prok"/>
</dbReference>
<keyword evidence="8" id="KW-1185">Reference proteome</keyword>
<evidence type="ECO:0000256" key="1">
    <source>
        <dbReference type="ARBA" id="ARBA00022670"/>
    </source>
</evidence>
<dbReference type="GeneID" id="96952348"/>
<evidence type="ECO:0000313" key="8">
    <source>
        <dbReference type="Proteomes" id="UP001596434"/>
    </source>
</evidence>
<dbReference type="Proteomes" id="UP001596434">
    <property type="component" value="Unassembled WGS sequence"/>
</dbReference>
<dbReference type="PANTHER" id="PTHR34858">
    <property type="entry name" value="CYSO-CYSTEINE PEPTIDASE"/>
    <property type="match status" value="1"/>
</dbReference>
<dbReference type="InterPro" id="IPR053551">
    <property type="entry name" value="Metalloprotease_DSAMP"/>
</dbReference>
<feature type="domain" description="MPN" evidence="6">
    <location>
        <begin position="7"/>
        <end position="143"/>
    </location>
</feature>
<dbReference type="CDD" id="cd08070">
    <property type="entry name" value="MPN_like"/>
    <property type="match status" value="1"/>
</dbReference>
<keyword evidence="5" id="KW-0482">Metalloprotease</keyword>
<sequence>MTSTEPLRLTAAVRDALLDHAAVGADRAPPEEVCGVLAGARGSTDRVTDATRVDNVAAHPRTEYELDPEATMSTIDRIEATGDDVVGFYHSHPESPAEPSATDRARATWTGYLYAIVSPPETIRAYRFTGEGFDEVPVQVDSRE</sequence>
<dbReference type="InterPro" id="IPR000555">
    <property type="entry name" value="JAMM/MPN+_dom"/>
</dbReference>
<evidence type="ECO:0000259" key="6">
    <source>
        <dbReference type="PROSITE" id="PS50249"/>
    </source>
</evidence>
<accession>A0ABD5ZUT7</accession>
<dbReference type="SMART" id="SM00232">
    <property type="entry name" value="JAB_MPN"/>
    <property type="match status" value="1"/>
</dbReference>
<dbReference type="GO" id="GO:0008237">
    <property type="term" value="F:metallopeptidase activity"/>
    <property type="evidence" value="ECO:0007669"/>
    <property type="project" value="UniProtKB-KW"/>
</dbReference>
<dbReference type="GO" id="GO:0046872">
    <property type="term" value="F:metal ion binding"/>
    <property type="evidence" value="ECO:0007669"/>
    <property type="project" value="UniProtKB-KW"/>
</dbReference>
<dbReference type="EMBL" id="JBHTAT010000001">
    <property type="protein sequence ID" value="MFC7254054.1"/>
    <property type="molecule type" value="Genomic_DNA"/>
</dbReference>
<reference evidence="7 8" key="1">
    <citation type="journal article" date="2019" name="Int. J. Syst. Evol. Microbiol.">
        <title>The Global Catalogue of Microorganisms (GCM) 10K type strain sequencing project: providing services to taxonomists for standard genome sequencing and annotation.</title>
        <authorList>
            <consortium name="The Broad Institute Genomics Platform"/>
            <consortium name="The Broad Institute Genome Sequencing Center for Infectious Disease"/>
            <person name="Wu L."/>
            <person name="Ma J."/>
        </authorList>
    </citation>
    <scope>NUCLEOTIDE SEQUENCE [LARGE SCALE GENOMIC DNA]</scope>
    <source>
        <strain evidence="7 8">GX21</strain>
    </source>
</reference>